<evidence type="ECO:0000313" key="1">
    <source>
        <dbReference type="EMBL" id="OLY82831.1"/>
    </source>
</evidence>
<protein>
    <recommendedName>
        <fullName evidence="3">Peptidase S1 domain-containing protein</fullName>
    </recommendedName>
</protein>
<reference evidence="1 2" key="1">
    <citation type="journal article" date="2016" name="Mol. Biol. Evol.">
        <title>Genome-Wide Survey of Gut Fungi (Harpellales) Reveals the First Horizontally Transferred Ubiquitin Gene from a Mosquito Host.</title>
        <authorList>
            <person name="Wang Y."/>
            <person name="White M.M."/>
            <person name="Kvist S."/>
            <person name="Moncalvo J.M."/>
        </authorList>
    </citation>
    <scope>NUCLEOTIDE SEQUENCE [LARGE SCALE GENOMIC DNA]</scope>
    <source>
        <strain evidence="1 2">ALG-7-W6</strain>
    </source>
</reference>
<dbReference type="InterPro" id="IPR043504">
    <property type="entry name" value="Peptidase_S1_PA_chymotrypsin"/>
</dbReference>
<accession>A0A1R0H117</accession>
<dbReference type="AlphaFoldDB" id="A0A1R0H117"/>
<dbReference type="EMBL" id="LSSL01001220">
    <property type="protein sequence ID" value="OLY82831.1"/>
    <property type="molecule type" value="Genomic_DNA"/>
</dbReference>
<gene>
    <name evidence="1" type="ORF">AYI68_g3040</name>
</gene>
<proteinExistence type="predicted"/>
<dbReference type="Proteomes" id="UP000187455">
    <property type="component" value="Unassembled WGS sequence"/>
</dbReference>
<name>A0A1R0H117_9FUNG</name>
<evidence type="ECO:0000313" key="2">
    <source>
        <dbReference type="Proteomes" id="UP000187455"/>
    </source>
</evidence>
<dbReference type="OrthoDB" id="93664at2759"/>
<comment type="caution">
    <text evidence="1">The sequence shown here is derived from an EMBL/GenBank/DDBJ whole genome shotgun (WGS) entry which is preliminary data.</text>
</comment>
<dbReference type="Gene3D" id="2.40.10.10">
    <property type="entry name" value="Trypsin-like serine proteases"/>
    <property type="match status" value="1"/>
</dbReference>
<sequence>MFIFTVLLHGLVFGYITKPLKFKRYEGDVSYNSVNQPEMYINGSIGKRESQNFPLLRWPAINEYIINIYVVKNDDDYLSITHQCLGILYKGKYAITSASCIQNDPVSPSEYYVKDPTVSGFSTLRIKKIHVHLKFDSKLPLKYNIAILEFNKEIKLKGFQTIPSTFNPNNHNLYRIAALQDIDSAEYTYFKSIAIHKPLPKAAKNKACINYKIKNTVQEYILKGAPVFADKDSQVQILGIHSGMRGENQNTGNELAKRGCFTDISKFKMWIQRAELKFINLHGAFANIDNRFENVVYNATAAFNKTKKAANEAELSFAASQNAHKYAGSTIGRFRRFVLNTVVEAGAFANMGIFADAIKLAYSKAETVQKKADCAKKVGIQAKQAADNARNAAAAINNAIKVTKASLSDYYSFDAFVDSTRKLACFDTALKNMCSLYSSTLDIELLIVKTLSFANNAFAATKVANAATDEIYNSGLWIN</sequence>
<dbReference type="SUPFAM" id="SSF50494">
    <property type="entry name" value="Trypsin-like serine proteases"/>
    <property type="match status" value="1"/>
</dbReference>
<organism evidence="1 2">
    <name type="scientific">Smittium mucronatum</name>
    <dbReference type="NCBI Taxonomy" id="133383"/>
    <lineage>
        <taxon>Eukaryota</taxon>
        <taxon>Fungi</taxon>
        <taxon>Fungi incertae sedis</taxon>
        <taxon>Zoopagomycota</taxon>
        <taxon>Kickxellomycotina</taxon>
        <taxon>Harpellomycetes</taxon>
        <taxon>Harpellales</taxon>
        <taxon>Legeriomycetaceae</taxon>
        <taxon>Smittium</taxon>
    </lineage>
</organism>
<keyword evidence="2" id="KW-1185">Reference proteome</keyword>
<dbReference type="InterPro" id="IPR009003">
    <property type="entry name" value="Peptidase_S1_PA"/>
</dbReference>
<evidence type="ECO:0008006" key="3">
    <source>
        <dbReference type="Google" id="ProtNLM"/>
    </source>
</evidence>